<feature type="compositionally biased region" description="Basic and acidic residues" evidence="1">
    <location>
        <begin position="158"/>
        <end position="167"/>
    </location>
</feature>
<dbReference type="OrthoDB" id="3979469at2759"/>
<dbReference type="Proteomes" id="UP000799423">
    <property type="component" value="Unassembled WGS sequence"/>
</dbReference>
<evidence type="ECO:0000313" key="2">
    <source>
        <dbReference type="EMBL" id="KAF2854380.1"/>
    </source>
</evidence>
<dbReference type="PANTHER" id="PTHR39153">
    <property type="entry name" value="AGR244WP"/>
    <property type="match status" value="1"/>
</dbReference>
<evidence type="ECO:0000313" key="3">
    <source>
        <dbReference type="Proteomes" id="UP000799423"/>
    </source>
</evidence>
<evidence type="ECO:0000256" key="1">
    <source>
        <dbReference type="SAM" id="MobiDB-lite"/>
    </source>
</evidence>
<dbReference type="PANTHER" id="PTHR39153:SF1">
    <property type="entry name" value="AGR244WP"/>
    <property type="match status" value="1"/>
</dbReference>
<name>A0A6A7BG49_9PLEO</name>
<dbReference type="EMBL" id="MU006293">
    <property type="protein sequence ID" value="KAF2854380.1"/>
    <property type="molecule type" value="Genomic_DNA"/>
</dbReference>
<dbReference type="InterPro" id="IPR038882">
    <property type="entry name" value="Rcf3"/>
</dbReference>
<gene>
    <name evidence="2" type="ORF">T440DRAFT_505356</name>
</gene>
<proteinExistence type="predicted"/>
<evidence type="ECO:0008006" key="4">
    <source>
        <dbReference type="Google" id="ProtNLM"/>
    </source>
</evidence>
<protein>
    <recommendedName>
        <fullName evidence="4">Imidazoleglycerol-phosphate dehydratase</fullName>
    </recommendedName>
</protein>
<keyword evidence="3" id="KW-1185">Reference proteome</keyword>
<reference evidence="2" key="1">
    <citation type="submission" date="2020-01" db="EMBL/GenBank/DDBJ databases">
        <authorList>
            <consortium name="DOE Joint Genome Institute"/>
            <person name="Haridas S."/>
            <person name="Albert R."/>
            <person name="Binder M."/>
            <person name="Bloem J."/>
            <person name="Labutti K."/>
            <person name="Salamov A."/>
            <person name="Andreopoulos B."/>
            <person name="Baker S.E."/>
            <person name="Barry K."/>
            <person name="Bills G."/>
            <person name="Bluhm B.H."/>
            <person name="Cannon C."/>
            <person name="Castanera R."/>
            <person name="Culley D.E."/>
            <person name="Daum C."/>
            <person name="Ezra D."/>
            <person name="Gonzalez J.B."/>
            <person name="Henrissat B."/>
            <person name="Kuo A."/>
            <person name="Liang C."/>
            <person name="Lipzen A."/>
            <person name="Lutzoni F."/>
            <person name="Magnuson J."/>
            <person name="Mondo S."/>
            <person name="Nolan M."/>
            <person name="Ohm R."/>
            <person name="Pangilinan J."/>
            <person name="Park H.-J."/>
            <person name="Ramirez L."/>
            <person name="Alfaro M."/>
            <person name="Sun H."/>
            <person name="Tritt A."/>
            <person name="Yoshinaga Y."/>
            <person name="Zwiers L.-H."/>
            <person name="Turgeon B.G."/>
            <person name="Goodwin S.B."/>
            <person name="Spatafora J.W."/>
            <person name="Crous P.W."/>
            <person name="Grigoriev I.V."/>
        </authorList>
    </citation>
    <scope>NUCLEOTIDE SEQUENCE</scope>
    <source>
        <strain evidence="2">IPT5</strain>
    </source>
</reference>
<dbReference type="AlphaFoldDB" id="A0A6A7BG49"/>
<organism evidence="2 3">
    <name type="scientific">Plenodomus tracheiphilus IPT5</name>
    <dbReference type="NCBI Taxonomy" id="1408161"/>
    <lineage>
        <taxon>Eukaryota</taxon>
        <taxon>Fungi</taxon>
        <taxon>Dikarya</taxon>
        <taxon>Ascomycota</taxon>
        <taxon>Pezizomycotina</taxon>
        <taxon>Dothideomycetes</taxon>
        <taxon>Pleosporomycetidae</taxon>
        <taxon>Pleosporales</taxon>
        <taxon>Pleosporineae</taxon>
        <taxon>Leptosphaeriaceae</taxon>
        <taxon>Plenodomus</taxon>
    </lineage>
</organism>
<sequence length="167" mass="18670">MPVIWFNVAIIGVRNINKTQSSRIIVDSISRDLFDVPPDTAMTRLNGSLEKDDETNQAAWEAGKGSLVGATKWGALFAVGGGIAYAFSPFYRTLTVQFKTYIQMSGMILGGMLEADKRMINYQHQVRYQKRLARDMEVWRRYEESYEEKGTPGVGAESKVHGPGGKE</sequence>
<feature type="region of interest" description="Disordered" evidence="1">
    <location>
        <begin position="145"/>
        <end position="167"/>
    </location>
</feature>
<accession>A0A6A7BG49</accession>